<keyword evidence="2" id="KW-1133">Transmembrane helix</keyword>
<dbReference type="Proteomes" id="UP001430356">
    <property type="component" value="Unassembled WGS sequence"/>
</dbReference>
<dbReference type="EMBL" id="JAECZO010000115">
    <property type="protein sequence ID" value="KAK7197691.1"/>
    <property type="molecule type" value="Genomic_DNA"/>
</dbReference>
<keyword evidence="2" id="KW-0812">Transmembrane</keyword>
<evidence type="ECO:0000313" key="3">
    <source>
        <dbReference type="EMBL" id="KAK7197691.1"/>
    </source>
</evidence>
<feature type="region of interest" description="Disordered" evidence="1">
    <location>
        <begin position="1"/>
        <end position="36"/>
    </location>
</feature>
<feature type="compositionally biased region" description="Low complexity" evidence="1">
    <location>
        <begin position="1"/>
        <end position="31"/>
    </location>
</feature>
<feature type="transmembrane region" description="Helical" evidence="2">
    <location>
        <begin position="144"/>
        <end position="164"/>
    </location>
</feature>
<evidence type="ECO:0000256" key="2">
    <source>
        <dbReference type="SAM" id="Phobius"/>
    </source>
</evidence>
<accession>A0AAW0EVY8</accession>
<protein>
    <submittedName>
        <fullName evidence="3">Uncharacterized protein</fullName>
    </submittedName>
</protein>
<evidence type="ECO:0000256" key="1">
    <source>
        <dbReference type="SAM" id="MobiDB-lite"/>
    </source>
</evidence>
<name>A0AAW0EVY8_9TRYP</name>
<keyword evidence="4" id="KW-1185">Reference proteome</keyword>
<dbReference type="AlphaFoldDB" id="A0AAW0EVY8"/>
<feature type="transmembrane region" description="Helical" evidence="2">
    <location>
        <begin position="228"/>
        <end position="248"/>
    </location>
</feature>
<sequence>MGPRSSSSTGTSSSSTASGRSTGSSSSSSSSSGGGWALPKQIASWYPRRGGEFLANAMAGHNVFVQDIPTRFDEVHAQHFSLVESLTITPLYTLAMVHYFSVFCQYPTRVEVLRPMLEELGHKSELQYRWLLILQAKKTPLEVVAWRGGLLLTQITLFPLWLLLSSAAPQLVHATVAFSSHILHTKYSCLKASGSSSAGGRAAVVPPFVSTAADMYAAKETFHEAQSVALPTDVVVAIIMLLLILFLAV</sequence>
<keyword evidence="2" id="KW-0472">Membrane</keyword>
<comment type="caution">
    <text evidence="3">The sequence shown here is derived from an EMBL/GenBank/DDBJ whole genome shotgun (WGS) entry which is preliminary data.</text>
</comment>
<gene>
    <name evidence="3" type="ORF">NESM_000720900</name>
</gene>
<evidence type="ECO:0000313" key="4">
    <source>
        <dbReference type="Proteomes" id="UP001430356"/>
    </source>
</evidence>
<reference evidence="3 4" key="1">
    <citation type="journal article" date="2021" name="MBio">
        <title>A New Model Trypanosomatid, Novymonas esmeraldas: Genomic Perception of Its 'Candidatus Pandoraea novymonadis' Endosymbiont.</title>
        <authorList>
            <person name="Zakharova A."/>
            <person name="Saura A."/>
            <person name="Butenko A."/>
            <person name="Podesvova L."/>
            <person name="Warmusova S."/>
            <person name="Kostygov A.Y."/>
            <person name="Nenarokova A."/>
            <person name="Lukes J."/>
            <person name="Opperdoes F.R."/>
            <person name="Yurchenko V."/>
        </authorList>
    </citation>
    <scope>NUCLEOTIDE SEQUENCE [LARGE SCALE GENOMIC DNA]</scope>
    <source>
        <strain evidence="3 4">E262AT.01</strain>
    </source>
</reference>
<proteinExistence type="predicted"/>
<organism evidence="3 4">
    <name type="scientific">Novymonas esmeraldas</name>
    <dbReference type="NCBI Taxonomy" id="1808958"/>
    <lineage>
        <taxon>Eukaryota</taxon>
        <taxon>Discoba</taxon>
        <taxon>Euglenozoa</taxon>
        <taxon>Kinetoplastea</taxon>
        <taxon>Metakinetoplastina</taxon>
        <taxon>Trypanosomatida</taxon>
        <taxon>Trypanosomatidae</taxon>
        <taxon>Novymonas</taxon>
    </lineage>
</organism>